<sequence>MTAAADRATKSSSKGGNISYSQYSVYVGPQASVFNLHPNDVEMEASGNELNGFSNFVYAEGDVQELTLDGSTLQDHNHGTDALVKLTGWGGHLVELLNCHVSNTAEDGIVNRAINVDHVIIDGGRWERIDGNAVDTEMTTQLTVDGTTFSEIGGSVVHALDPKILNVDGVTLDNIGGVAFDLDGDFFEDVTITDISGSGVNQVLSLVASSGTNTNLRFGEWNVRPEAAPAIEISTPDSIWSLDMSKIQLYWGNTNLDLSGDGPVVDIFCTNLYESEVSKNKLTCRGGLFDQFTSVTPSGSVANCYFEKNYKAR</sequence>
<evidence type="ECO:0000313" key="1">
    <source>
        <dbReference type="EMBL" id="MDS0223827.1"/>
    </source>
</evidence>
<comment type="caution">
    <text evidence="1">The sequence shown here is derived from an EMBL/GenBank/DDBJ whole genome shotgun (WGS) entry which is preliminary data.</text>
</comment>
<dbReference type="RefSeq" id="WP_310898305.1">
    <property type="nucleotide sequence ID" value="NZ_JAMQOM010000028.1"/>
</dbReference>
<evidence type="ECO:0000313" key="2">
    <source>
        <dbReference type="Proteomes" id="UP001253439"/>
    </source>
</evidence>
<dbReference type="AlphaFoldDB" id="A0AAE4F1H5"/>
<name>A0AAE4F1H5_9EURY</name>
<dbReference type="EMBL" id="JAMQOM010000028">
    <property type="protein sequence ID" value="MDS0223827.1"/>
    <property type="molecule type" value="Genomic_DNA"/>
</dbReference>
<gene>
    <name evidence="1" type="ORF">NDI54_21090</name>
</gene>
<reference evidence="1 2" key="1">
    <citation type="submission" date="2022-06" db="EMBL/GenBank/DDBJ databases">
        <title>Haloarcula sp. a new haloarchaeum isolate from saline soil.</title>
        <authorList>
            <person name="Strakova D."/>
            <person name="Galisteo C."/>
            <person name="Sanchez-Porro C."/>
            <person name="Ventosa A."/>
        </authorList>
    </citation>
    <scope>NUCLEOTIDE SEQUENCE [LARGE SCALE GENOMIC DNA]</scope>
    <source>
        <strain evidence="1 2">S1AR25-5A</strain>
    </source>
</reference>
<protein>
    <submittedName>
        <fullName evidence="1">Uncharacterized protein</fullName>
    </submittedName>
</protein>
<accession>A0AAE4F1H5</accession>
<dbReference type="Proteomes" id="UP001253439">
    <property type="component" value="Unassembled WGS sequence"/>
</dbReference>
<keyword evidence="2" id="KW-1185">Reference proteome</keyword>
<organism evidence="1 2">
    <name type="scientific">Haloarcula terrestris</name>
    <dbReference type="NCBI Taxonomy" id="2950533"/>
    <lineage>
        <taxon>Archaea</taxon>
        <taxon>Methanobacteriati</taxon>
        <taxon>Methanobacteriota</taxon>
        <taxon>Stenosarchaea group</taxon>
        <taxon>Halobacteria</taxon>
        <taxon>Halobacteriales</taxon>
        <taxon>Haloarculaceae</taxon>
        <taxon>Haloarcula</taxon>
    </lineage>
</organism>
<proteinExistence type="predicted"/>